<dbReference type="InterPro" id="IPR000719">
    <property type="entry name" value="Prot_kinase_dom"/>
</dbReference>
<dbReference type="PANTHER" id="PTHR24349">
    <property type="entry name" value="SERINE/THREONINE-PROTEIN KINASE"/>
    <property type="match status" value="1"/>
</dbReference>
<proteinExistence type="predicted"/>
<protein>
    <recommendedName>
        <fullName evidence="8">Protein kinase domain-containing protein</fullName>
    </recommendedName>
</protein>
<dbReference type="PROSITE" id="PS50011">
    <property type="entry name" value="PROTEIN_KINASE_DOM"/>
    <property type="match status" value="1"/>
</dbReference>
<evidence type="ECO:0000256" key="1">
    <source>
        <dbReference type="ARBA" id="ARBA00022527"/>
    </source>
</evidence>
<keyword evidence="3 6" id="KW-0547">Nucleotide-binding</keyword>
<dbReference type="SUPFAM" id="SSF56112">
    <property type="entry name" value="Protein kinase-like (PK-like)"/>
    <property type="match status" value="1"/>
</dbReference>
<feature type="binding site" evidence="6">
    <location>
        <position position="150"/>
    </location>
    <ligand>
        <name>ATP</name>
        <dbReference type="ChEBI" id="CHEBI:30616"/>
    </ligand>
</feature>
<feature type="region of interest" description="Disordered" evidence="7">
    <location>
        <begin position="46"/>
        <end position="89"/>
    </location>
</feature>
<keyword evidence="1" id="KW-0723">Serine/threonine-protein kinase</keyword>
<dbReference type="GO" id="GO:0004674">
    <property type="term" value="F:protein serine/threonine kinase activity"/>
    <property type="evidence" value="ECO:0007669"/>
    <property type="project" value="UniProtKB-KW"/>
</dbReference>
<feature type="domain" description="Protein kinase" evidence="8">
    <location>
        <begin position="121"/>
        <end position="387"/>
    </location>
</feature>
<dbReference type="Pfam" id="PF00069">
    <property type="entry name" value="Pkinase"/>
    <property type="match status" value="1"/>
</dbReference>
<keyword evidence="4" id="KW-0418">Kinase</keyword>
<dbReference type="InterPro" id="IPR050205">
    <property type="entry name" value="CDPK_Ser/Thr_kinases"/>
</dbReference>
<evidence type="ECO:0000256" key="6">
    <source>
        <dbReference type="PROSITE-ProRule" id="PRU10141"/>
    </source>
</evidence>
<dbReference type="GO" id="GO:0005524">
    <property type="term" value="F:ATP binding"/>
    <property type="evidence" value="ECO:0007669"/>
    <property type="project" value="UniProtKB-UniRule"/>
</dbReference>
<dbReference type="AlphaFoldDB" id="A0A7S1AM46"/>
<name>A0A7S1AM46_NOCSC</name>
<feature type="compositionally biased region" description="Low complexity" evidence="7">
    <location>
        <begin position="66"/>
        <end position="85"/>
    </location>
</feature>
<reference evidence="9" key="1">
    <citation type="submission" date="2021-01" db="EMBL/GenBank/DDBJ databases">
        <authorList>
            <person name="Corre E."/>
            <person name="Pelletier E."/>
            <person name="Niang G."/>
            <person name="Scheremetjew M."/>
            <person name="Finn R."/>
            <person name="Kale V."/>
            <person name="Holt S."/>
            <person name="Cochrane G."/>
            <person name="Meng A."/>
            <person name="Brown T."/>
            <person name="Cohen L."/>
        </authorList>
    </citation>
    <scope>NUCLEOTIDE SEQUENCE</scope>
</reference>
<gene>
    <name evidence="9" type="ORF">NSCI0253_LOCUS33215</name>
</gene>
<evidence type="ECO:0000256" key="2">
    <source>
        <dbReference type="ARBA" id="ARBA00022679"/>
    </source>
</evidence>
<dbReference type="Gene3D" id="3.30.200.20">
    <property type="entry name" value="Phosphorylase Kinase, domain 1"/>
    <property type="match status" value="1"/>
</dbReference>
<dbReference type="SMART" id="SM00220">
    <property type="entry name" value="S_TKc"/>
    <property type="match status" value="1"/>
</dbReference>
<evidence type="ECO:0000259" key="8">
    <source>
        <dbReference type="PROSITE" id="PS50011"/>
    </source>
</evidence>
<evidence type="ECO:0000256" key="7">
    <source>
        <dbReference type="SAM" id="MobiDB-lite"/>
    </source>
</evidence>
<dbReference type="PROSITE" id="PS00107">
    <property type="entry name" value="PROTEIN_KINASE_ATP"/>
    <property type="match status" value="1"/>
</dbReference>
<accession>A0A7S1AM46</accession>
<keyword evidence="5 6" id="KW-0067">ATP-binding</keyword>
<evidence type="ECO:0000256" key="4">
    <source>
        <dbReference type="ARBA" id="ARBA00022777"/>
    </source>
</evidence>
<dbReference type="InterPro" id="IPR017441">
    <property type="entry name" value="Protein_kinase_ATP_BS"/>
</dbReference>
<dbReference type="InterPro" id="IPR011009">
    <property type="entry name" value="Kinase-like_dom_sf"/>
</dbReference>
<evidence type="ECO:0000256" key="3">
    <source>
        <dbReference type="ARBA" id="ARBA00022741"/>
    </source>
</evidence>
<organism evidence="9">
    <name type="scientific">Noctiluca scintillans</name>
    <name type="common">Sea sparkle</name>
    <name type="synonym">Red tide dinoflagellate</name>
    <dbReference type="NCBI Taxonomy" id="2966"/>
    <lineage>
        <taxon>Eukaryota</taxon>
        <taxon>Sar</taxon>
        <taxon>Alveolata</taxon>
        <taxon>Dinophyceae</taxon>
        <taxon>Noctilucales</taxon>
        <taxon>Noctilucaceae</taxon>
        <taxon>Noctiluca</taxon>
    </lineage>
</organism>
<evidence type="ECO:0000256" key="5">
    <source>
        <dbReference type="ARBA" id="ARBA00022840"/>
    </source>
</evidence>
<evidence type="ECO:0000313" key="9">
    <source>
        <dbReference type="EMBL" id="CAD8858861.1"/>
    </source>
</evidence>
<dbReference type="Gene3D" id="1.10.510.10">
    <property type="entry name" value="Transferase(Phosphotransferase) domain 1"/>
    <property type="match status" value="1"/>
</dbReference>
<keyword evidence="2" id="KW-0808">Transferase</keyword>
<sequence>MQPMCDVQSNRFSVKTQRWNPLVPRDIGYVQGKDGMECSLRFGGARPERASVPQRTPHKVTTVSRSLAAPAAPAQLPAPQGASQPCMSQASPVSVSREVLASSNSGSDRVPTCMIEEFDDLLQEPPLGHGAFAQIFRIEQRSSRKPFAMKVMVRSWFAARNVEDLIASEINGMARCSERGACRHVVRLLESAEENDRVFLRMELCHSSLLIYLRGCPNYRIEEPKLAPWATQLCLGLMDIHAAGILHRDIKPENFRFRDTRTGELVLLDFGLSTVSEPANVIRTRVGTMAYAAPEVHTRRYGTAADVWSIGVMLYVMLTGCVPFEYSDAEMLAGVCDAVTPKDVIKSLDIWELSIVSAPARCLLRSLLVHDARDRWTAVEALQHQWFHVEDALPWTPCARRKSKFLDVDKCAYRSAFDITRKLPDLKAEPTSLRNHTAPGSLPETEVLRRRRPACLVCFKGFVEIVCLLCLS</sequence>
<dbReference type="EMBL" id="HBFQ01046695">
    <property type="protein sequence ID" value="CAD8858861.1"/>
    <property type="molecule type" value="Transcribed_RNA"/>
</dbReference>